<proteinExistence type="predicted"/>
<dbReference type="InterPro" id="IPR038231">
    <property type="entry name" value="MepB-like_sf"/>
</dbReference>
<dbReference type="AlphaFoldDB" id="A0A6C0C6B1"/>
<dbReference type="EMBL" id="MN739354">
    <property type="protein sequence ID" value="QHT00266.1"/>
    <property type="molecule type" value="Genomic_DNA"/>
</dbReference>
<evidence type="ECO:0000313" key="1">
    <source>
        <dbReference type="EMBL" id="QHT00266.1"/>
    </source>
</evidence>
<organism evidence="1">
    <name type="scientific">viral metagenome</name>
    <dbReference type="NCBI Taxonomy" id="1070528"/>
    <lineage>
        <taxon>unclassified sequences</taxon>
        <taxon>metagenomes</taxon>
        <taxon>organismal metagenomes</taxon>
    </lineage>
</organism>
<reference evidence="1" key="1">
    <citation type="journal article" date="2020" name="Nature">
        <title>Giant virus diversity and host interactions through global metagenomics.</title>
        <authorList>
            <person name="Schulz F."/>
            <person name="Roux S."/>
            <person name="Paez-Espino D."/>
            <person name="Jungbluth S."/>
            <person name="Walsh D.A."/>
            <person name="Denef V.J."/>
            <person name="McMahon K.D."/>
            <person name="Konstantinidis K.T."/>
            <person name="Eloe-Fadrosh E.A."/>
            <person name="Kyrpides N.C."/>
            <person name="Woyke T."/>
        </authorList>
    </citation>
    <scope>NUCLEOTIDE SEQUENCE</scope>
    <source>
        <strain evidence="1">GVMAG-M-3300020192-26</strain>
    </source>
</reference>
<sequence length="61" mass="6968">MSLPNYLVNANDTLYFPAGLIYIKLIIDDESKKYNALSFNFGKKKIIFRSAHETPKKSVNS</sequence>
<name>A0A6C0C6B1_9ZZZZ</name>
<protein>
    <submittedName>
        <fullName evidence="1">Uncharacterized protein</fullName>
    </submittedName>
</protein>
<dbReference type="Gene3D" id="3.40.1350.140">
    <property type="entry name" value="MepB-like"/>
    <property type="match status" value="1"/>
</dbReference>
<accession>A0A6C0C6B1</accession>